<keyword evidence="2" id="KW-1185">Reference proteome</keyword>
<dbReference type="EMBL" id="MTYJ01000510">
    <property type="protein sequence ID" value="OWA55026.1"/>
    <property type="molecule type" value="Genomic_DNA"/>
</dbReference>
<proteinExistence type="predicted"/>
<gene>
    <name evidence="1" type="ORF">BV898_19411</name>
</gene>
<organism evidence="1 2">
    <name type="scientific">Hypsibius exemplaris</name>
    <name type="common">Freshwater tardigrade</name>
    <dbReference type="NCBI Taxonomy" id="2072580"/>
    <lineage>
        <taxon>Eukaryota</taxon>
        <taxon>Metazoa</taxon>
        <taxon>Ecdysozoa</taxon>
        <taxon>Tardigrada</taxon>
        <taxon>Eutardigrada</taxon>
        <taxon>Parachela</taxon>
        <taxon>Hypsibioidea</taxon>
        <taxon>Hypsibiidae</taxon>
        <taxon>Hypsibius</taxon>
    </lineage>
</organism>
<protein>
    <submittedName>
        <fullName evidence="1">Uncharacterized protein</fullName>
    </submittedName>
</protein>
<evidence type="ECO:0000313" key="1">
    <source>
        <dbReference type="EMBL" id="OWA55026.1"/>
    </source>
</evidence>
<sequence length="82" mass="9196">MWELKLTTRRELNINSSGHGVFVRYVDTRDFAPGWKMGDLSLRDEDLAVTVSGVGWWSFGLIGGIYTNSDNARIGHILNVRG</sequence>
<reference evidence="2" key="1">
    <citation type="submission" date="2017-01" db="EMBL/GenBank/DDBJ databases">
        <title>Comparative genomics of anhydrobiosis in the tardigrade Hypsibius dujardini.</title>
        <authorList>
            <person name="Yoshida Y."/>
            <person name="Koutsovoulos G."/>
            <person name="Laetsch D."/>
            <person name="Stevens L."/>
            <person name="Kumar S."/>
            <person name="Horikawa D."/>
            <person name="Ishino K."/>
            <person name="Komine S."/>
            <person name="Tomita M."/>
            <person name="Blaxter M."/>
            <person name="Arakawa K."/>
        </authorList>
    </citation>
    <scope>NUCLEOTIDE SEQUENCE [LARGE SCALE GENOMIC DNA]</scope>
    <source>
        <strain evidence="2">Z151</strain>
    </source>
</reference>
<dbReference type="Proteomes" id="UP000192578">
    <property type="component" value="Unassembled WGS sequence"/>
</dbReference>
<accession>A0A9X6RPQ9</accession>
<evidence type="ECO:0000313" key="2">
    <source>
        <dbReference type="Proteomes" id="UP000192578"/>
    </source>
</evidence>
<dbReference type="AlphaFoldDB" id="A0A9X6RPQ9"/>
<name>A0A9X6RPQ9_HYPEX</name>
<comment type="caution">
    <text evidence="1">The sequence shown here is derived from an EMBL/GenBank/DDBJ whole genome shotgun (WGS) entry which is preliminary data.</text>
</comment>